<feature type="compositionally biased region" description="Basic and acidic residues" evidence="4">
    <location>
        <begin position="86"/>
        <end position="158"/>
    </location>
</feature>
<dbReference type="GO" id="GO:0016829">
    <property type="term" value="F:lyase activity"/>
    <property type="evidence" value="ECO:0007669"/>
    <property type="project" value="UniProtKB-KW"/>
</dbReference>
<gene>
    <name evidence="3 5" type="primary">larC</name>
    <name evidence="5" type="ORF">WMO41_05735</name>
</gene>
<comment type="catalytic activity">
    <reaction evidence="3">
        <text>Ni(II)-pyridinium-3,5-bisthiocarboxylate mononucleotide = pyridinium-3,5-bisthiocarboxylate mononucleotide + Ni(2+)</text>
        <dbReference type="Rhea" id="RHEA:54784"/>
        <dbReference type="ChEBI" id="CHEBI:49786"/>
        <dbReference type="ChEBI" id="CHEBI:137372"/>
        <dbReference type="ChEBI" id="CHEBI:137373"/>
        <dbReference type="EC" id="4.99.1.12"/>
    </reaction>
</comment>
<dbReference type="Pfam" id="PF01969">
    <property type="entry name" value="Ni_insertion"/>
    <property type="match status" value="1"/>
</dbReference>
<name>A0ABV1HM24_9FIRM</name>
<comment type="similarity">
    <text evidence="3">Belongs to the LarC family.</text>
</comment>
<dbReference type="RefSeq" id="WP_349228934.1">
    <property type="nucleotide sequence ID" value="NZ_JBBMFJ010000008.1"/>
</dbReference>
<reference evidence="5 6" key="1">
    <citation type="submission" date="2024-03" db="EMBL/GenBank/DDBJ databases">
        <title>Human intestinal bacterial collection.</title>
        <authorList>
            <person name="Pauvert C."/>
            <person name="Hitch T.C.A."/>
            <person name="Clavel T."/>
        </authorList>
    </citation>
    <scope>NUCLEOTIDE SEQUENCE [LARGE SCALE GENOMIC DNA]</scope>
    <source>
        <strain evidence="5 6">CLA-AP-H27</strain>
    </source>
</reference>
<keyword evidence="1 3" id="KW-0533">Nickel</keyword>
<dbReference type="PANTHER" id="PTHR36566:SF1">
    <property type="entry name" value="PYRIDINIUM-3,5-BISTHIOCARBOXYLIC ACID MONONUCLEOTIDE NICKEL INSERTION PROTEIN"/>
    <property type="match status" value="1"/>
</dbReference>
<dbReference type="Proteomes" id="UP001437460">
    <property type="component" value="Unassembled WGS sequence"/>
</dbReference>
<organism evidence="5 6">
    <name type="scientific">Ventrimonas faecis</name>
    <dbReference type="NCBI Taxonomy" id="3133170"/>
    <lineage>
        <taxon>Bacteria</taxon>
        <taxon>Bacillati</taxon>
        <taxon>Bacillota</taxon>
        <taxon>Clostridia</taxon>
        <taxon>Lachnospirales</taxon>
        <taxon>Lachnospiraceae</taxon>
        <taxon>Ventrimonas</taxon>
    </lineage>
</organism>
<keyword evidence="2 3" id="KW-0456">Lyase</keyword>
<dbReference type="EC" id="4.99.1.12" evidence="3"/>
<evidence type="ECO:0000313" key="5">
    <source>
        <dbReference type="EMBL" id="MEQ2562663.1"/>
    </source>
</evidence>
<evidence type="ECO:0000256" key="2">
    <source>
        <dbReference type="ARBA" id="ARBA00023239"/>
    </source>
</evidence>
<proteinExistence type="inferred from homology"/>
<dbReference type="NCBIfam" id="TIGR00299">
    <property type="entry name" value="nickel pincer cofactor biosynthesis protein LarC"/>
    <property type="match status" value="1"/>
</dbReference>
<comment type="caution">
    <text evidence="5">The sequence shown here is derived from an EMBL/GenBank/DDBJ whole genome shotgun (WGS) entry which is preliminary data.</text>
</comment>
<keyword evidence="6" id="KW-1185">Reference proteome</keyword>
<dbReference type="InterPro" id="IPR002822">
    <property type="entry name" value="Ni_insertion"/>
</dbReference>
<feature type="region of interest" description="Disordered" evidence="4">
    <location>
        <begin position="86"/>
        <end position="170"/>
    </location>
</feature>
<accession>A0ABV1HM24</accession>
<protein>
    <recommendedName>
        <fullName evidence="3">Pyridinium-3,5-bisthiocarboxylic acid mononucleotide nickel insertion protein</fullName>
        <shortName evidence="3">P2TMN nickel insertion protein</shortName>
        <ecNumber evidence="3">4.99.1.12</ecNumber>
    </recommendedName>
    <alternativeName>
        <fullName evidence="3">Nickel-pincer cofactor biosynthesis protein LarC</fullName>
    </alternativeName>
</protein>
<evidence type="ECO:0000313" key="6">
    <source>
        <dbReference type="Proteomes" id="UP001437460"/>
    </source>
</evidence>
<dbReference type="PANTHER" id="PTHR36566">
    <property type="entry name" value="NICKEL INSERTION PROTEIN-RELATED"/>
    <property type="match status" value="1"/>
</dbReference>
<evidence type="ECO:0000256" key="1">
    <source>
        <dbReference type="ARBA" id="ARBA00022596"/>
    </source>
</evidence>
<evidence type="ECO:0000256" key="3">
    <source>
        <dbReference type="HAMAP-Rule" id="MF_01074"/>
    </source>
</evidence>
<comment type="function">
    <text evidence="3">Involved in the biosynthesis of a nickel-pincer cofactor ((SCS)Ni(II) pincer complex). Binds Ni(2+), and functions in nickel delivery to pyridinium-3,5-bisthiocarboxylic acid mononucleotide (P2TMN), to form the mature cofactor. Is thus probably required for the activation of nickel-pincer cofactor-dependent enzymes.</text>
</comment>
<sequence length="477" mass="52617">MKTLYLECGMGAAGDMLTAALLELMPDPDAVVAELNGLGIPGVEFSKEAMSKCGIGGTHMTVKVHGEEESEEMFHHHYDHATFEDCKETDENHQDQNHLDHSHAHVHSHESACPVHEEHDHHHDHDHSCEAHEHHHDHQVVTGSDDTHHHEHTHEHSHDGHHHHHHSSLHDIEHIVCDHLNLPEQVKQDVMAVYGLIAEAESHAHGVPVTEIHFHEVGTMDAIADITAVCLLMHHIAPDQVIVSPVHVGSGHVHCAHGILPVPAPATAYILNGVPMYGGAVKGELCTPTGAALLKHFATRFGDMPVMRTEAIGYGMGKKDFEQANCIRAMLGETEDAGDSVLQLECNVDDMTAEELGFAMETILAAGALEVYTVPVGMKKSRPGTLLSVLCHEDQKEKLVRVIFQNTTTIGVREHSCSRYTLKRSFVTVQTPYGEVQKKISSGYGVTREKYEYEDLARIAREQGISLAEVRKSIAHK</sequence>
<dbReference type="EMBL" id="JBBMFJ010000008">
    <property type="protein sequence ID" value="MEQ2562663.1"/>
    <property type="molecule type" value="Genomic_DNA"/>
</dbReference>
<dbReference type="Gene3D" id="3.30.70.1380">
    <property type="entry name" value="Transcriptional regulatory protein pf0864 domain like"/>
    <property type="match status" value="1"/>
</dbReference>
<evidence type="ECO:0000256" key="4">
    <source>
        <dbReference type="SAM" id="MobiDB-lite"/>
    </source>
</evidence>
<dbReference type="HAMAP" id="MF_01074">
    <property type="entry name" value="LarC"/>
    <property type="match status" value="1"/>
</dbReference>